<sequence>MEWLGKEYRIKQFKHVKDSIFAIRLIKGNIGIGILPEFQVSSEIAEEQLKVLDIGVIASLYKVNIYISYKSNQDHIQPFLIYIRNQFQ</sequence>
<evidence type="ECO:0000313" key="1">
    <source>
        <dbReference type="EMBL" id="TKI53437.1"/>
    </source>
</evidence>
<accession>A0A4U2XZL1</accession>
<dbReference type="Proteomes" id="UP000308744">
    <property type="component" value="Unassembled WGS sequence"/>
</dbReference>
<dbReference type="RefSeq" id="WP_107897790.1">
    <property type="nucleotide sequence ID" value="NZ_PYWM01000059.1"/>
</dbReference>
<name>A0A4U2XZL1_9BACI</name>
<proteinExistence type="predicted"/>
<evidence type="ECO:0000313" key="2">
    <source>
        <dbReference type="Proteomes" id="UP000308744"/>
    </source>
</evidence>
<reference evidence="1 2" key="1">
    <citation type="submission" date="2019-04" db="EMBL/GenBank/DDBJ databases">
        <title>Lysinibacillus genome sequencing.</title>
        <authorList>
            <person name="Dunlap C."/>
        </authorList>
    </citation>
    <scope>NUCLEOTIDE SEQUENCE [LARGE SCALE GENOMIC DNA]</scope>
    <source>
        <strain evidence="1 2">CCTCC AB 2010389</strain>
    </source>
</reference>
<keyword evidence="2" id="KW-1185">Reference proteome</keyword>
<dbReference type="AlphaFoldDB" id="A0A4U2XZL1"/>
<comment type="caution">
    <text evidence="1">The sequence shown here is derived from an EMBL/GenBank/DDBJ whole genome shotgun (WGS) entry which is preliminary data.</text>
</comment>
<dbReference type="Gene3D" id="3.40.190.290">
    <property type="match status" value="1"/>
</dbReference>
<dbReference type="EMBL" id="SZPU01000113">
    <property type="protein sequence ID" value="TKI53437.1"/>
    <property type="molecule type" value="Genomic_DNA"/>
</dbReference>
<gene>
    <name evidence="1" type="ORF">FC756_23875</name>
</gene>
<organism evidence="1 2">
    <name type="scientific">Lysinibacillus mangiferihumi</name>
    <dbReference type="NCBI Taxonomy" id="1130819"/>
    <lineage>
        <taxon>Bacteria</taxon>
        <taxon>Bacillati</taxon>
        <taxon>Bacillota</taxon>
        <taxon>Bacilli</taxon>
        <taxon>Bacillales</taxon>
        <taxon>Bacillaceae</taxon>
        <taxon>Lysinibacillus</taxon>
    </lineage>
</organism>
<protein>
    <submittedName>
        <fullName evidence="1">Uncharacterized protein</fullName>
    </submittedName>
</protein>